<evidence type="ECO:0000256" key="7">
    <source>
        <dbReference type="ARBA" id="ARBA00023136"/>
    </source>
</evidence>
<proteinExistence type="inferred from homology"/>
<keyword evidence="6 11" id="KW-1133">Transmembrane helix</keyword>
<dbReference type="PANTHER" id="PTHR32089">
    <property type="entry name" value="METHYL-ACCEPTING CHEMOTAXIS PROTEIN MCPB"/>
    <property type="match status" value="1"/>
</dbReference>
<evidence type="ECO:0000313" key="15">
    <source>
        <dbReference type="Proteomes" id="UP000076021"/>
    </source>
</evidence>
<comment type="similarity">
    <text evidence="9">Belongs to the methyl-accepting chemotaxis (MCP) protein family.</text>
</comment>
<dbReference type="PROSITE" id="PS50111">
    <property type="entry name" value="CHEMOTAXIS_TRANSDUC_2"/>
    <property type="match status" value="1"/>
</dbReference>
<dbReference type="Gene3D" id="3.30.450.20">
    <property type="entry name" value="PAS domain"/>
    <property type="match status" value="2"/>
</dbReference>
<evidence type="ECO:0000256" key="5">
    <source>
        <dbReference type="ARBA" id="ARBA00022692"/>
    </source>
</evidence>
<evidence type="ECO:0000256" key="3">
    <source>
        <dbReference type="ARBA" id="ARBA00022481"/>
    </source>
</evidence>
<dbReference type="CDD" id="cd12912">
    <property type="entry name" value="PDC2_MCP_like"/>
    <property type="match status" value="1"/>
</dbReference>
<gene>
    <name evidence="14" type="ORF">ATY39_06215</name>
</gene>
<organism evidence="14 15">
    <name type="scientific">Rummeliibacillus stabekisii</name>
    <dbReference type="NCBI Taxonomy" id="241244"/>
    <lineage>
        <taxon>Bacteria</taxon>
        <taxon>Bacillati</taxon>
        <taxon>Bacillota</taxon>
        <taxon>Bacilli</taxon>
        <taxon>Bacillales</taxon>
        <taxon>Caryophanaceae</taxon>
        <taxon>Rummeliibacillus</taxon>
    </lineage>
</organism>
<feature type="domain" description="Methyl-accepting transducer" evidence="12">
    <location>
        <begin position="367"/>
        <end position="617"/>
    </location>
</feature>
<dbReference type="CDD" id="cd12913">
    <property type="entry name" value="PDC1_MCP_like"/>
    <property type="match status" value="1"/>
</dbReference>
<sequence length="653" mass="71942">MGKTIKWKIISAVMVLVLISLVVLNLFSTYIVNEKTNNNLISQSKAIVTEMSASIDYFLQGYEKGVVQFSANQELEGNAKKINLKLSEFLDNYDGATSVYFAKPDKQLEIQPSVELGDDFDPTTREWYTNAVNDPKNVFWTKPYLDEATKTYTITAAKAIEKNGKLIGVVGADILLSDLSKELSKRKLGFDGYPVLIAEDGTAIVHPSKEGKSLSRYSYVKKMMVNKEKVGVVEASNQGKKMITVYNTLPNLNWKVAAVYEKEKVEQAAHDIRNFFLIFSIILLALLFIVLILIISSITRPIAVLRKLMDKASGGDLNVAATYNGSNEVGQLSNDFNSMINSMKSIVQVVNGTSQEVGHHSQQLNKLVEETTASSEEVTAAIGEIAKGVSNSAEKSDLAFEHANALSNQINQIKNKTISMQDIAEQAQGVNKEGQSQMEQFQAAFSSWENNLISMAEKIASLEKQILSIDTVMETIRNISNQTNLLALNASIEAARAGDQGKGFAVVAEEVRKLAEQTAKATEEVRETVQALQRESKIVTEQMHSTKDKFQDQLVVVDSTSELFNNISSLVLQLEEAIDNISNDTFKITSYKDEVIDMIQEMTATSEESAAACEEVSASSSEQLAAIEAVLNSAEKLSHLNNKLSESIQKFNL</sequence>
<dbReference type="Pfam" id="PF02743">
    <property type="entry name" value="dCache_1"/>
    <property type="match status" value="1"/>
</dbReference>
<dbReference type="PANTHER" id="PTHR32089:SF114">
    <property type="entry name" value="METHYL-ACCEPTING CHEMOTAXIS PROTEIN MCPB"/>
    <property type="match status" value="1"/>
</dbReference>
<dbReference type="Pfam" id="PF00015">
    <property type="entry name" value="MCPsignal"/>
    <property type="match status" value="1"/>
</dbReference>
<dbReference type="InterPro" id="IPR029151">
    <property type="entry name" value="Sensor-like_sf"/>
</dbReference>
<dbReference type="CDD" id="cd06225">
    <property type="entry name" value="HAMP"/>
    <property type="match status" value="1"/>
</dbReference>
<dbReference type="KEGG" id="rst:ATY39_06215"/>
<evidence type="ECO:0000256" key="8">
    <source>
        <dbReference type="ARBA" id="ARBA00023224"/>
    </source>
</evidence>
<name>A0A143HCA0_9BACL</name>
<dbReference type="GO" id="GO:0006935">
    <property type="term" value="P:chemotaxis"/>
    <property type="evidence" value="ECO:0007669"/>
    <property type="project" value="UniProtKB-KW"/>
</dbReference>
<dbReference type="InterPro" id="IPR033479">
    <property type="entry name" value="dCache_1"/>
</dbReference>
<keyword evidence="8 10" id="KW-0807">Transducer</keyword>
<evidence type="ECO:0000313" key="14">
    <source>
        <dbReference type="EMBL" id="AMW99085.1"/>
    </source>
</evidence>
<dbReference type="SMART" id="SM00283">
    <property type="entry name" value="MA"/>
    <property type="match status" value="1"/>
</dbReference>
<evidence type="ECO:0000256" key="6">
    <source>
        <dbReference type="ARBA" id="ARBA00022989"/>
    </source>
</evidence>
<keyword evidence="7 11" id="KW-0472">Membrane</keyword>
<keyword evidence="2" id="KW-1003">Cell membrane</keyword>
<evidence type="ECO:0008006" key="16">
    <source>
        <dbReference type="Google" id="ProtNLM"/>
    </source>
</evidence>
<evidence type="ECO:0000256" key="2">
    <source>
        <dbReference type="ARBA" id="ARBA00022475"/>
    </source>
</evidence>
<evidence type="ECO:0000256" key="9">
    <source>
        <dbReference type="ARBA" id="ARBA00029447"/>
    </source>
</evidence>
<keyword evidence="3" id="KW-0488">Methylation</keyword>
<keyword evidence="15" id="KW-1185">Reference proteome</keyword>
<feature type="transmembrane region" description="Helical" evidence="11">
    <location>
        <begin position="275"/>
        <end position="299"/>
    </location>
</feature>
<reference evidence="15" key="2">
    <citation type="submission" date="2016-03" db="EMBL/GenBank/DDBJ databases">
        <authorList>
            <person name="Ploux O."/>
        </authorList>
    </citation>
    <scope>NUCLEOTIDE SEQUENCE [LARGE SCALE GENOMIC DNA]</scope>
    <source>
        <strain evidence="15">PP9</strain>
    </source>
</reference>
<dbReference type="Proteomes" id="UP000076021">
    <property type="component" value="Chromosome"/>
</dbReference>
<feature type="domain" description="HAMP" evidence="13">
    <location>
        <begin position="296"/>
        <end position="348"/>
    </location>
</feature>
<evidence type="ECO:0000256" key="10">
    <source>
        <dbReference type="PROSITE-ProRule" id="PRU00284"/>
    </source>
</evidence>
<keyword evidence="5 11" id="KW-0812">Transmembrane</keyword>
<dbReference type="GO" id="GO:0005886">
    <property type="term" value="C:plasma membrane"/>
    <property type="evidence" value="ECO:0007669"/>
    <property type="project" value="UniProtKB-SubCell"/>
</dbReference>
<dbReference type="SUPFAM" id="SSF103190">
    <property type="entry name" value="Sensory domain-like"/>
    <property type="match status" value="1"/>
</dbReference>
<dbReference type="SUPFAM" id="SSF58104">
    <property type="entry name" value="Methyl-accepting chemotaxis protein (MCP) signaling domain"/>
    <property type="match status" value="1"/>
</dbReference>
<dbReference type="SMART" id="SM00304">
    <property type="entry name" value="HAMP"/>
    <property type="match status" value="1"/>
</dbReference>
<evidence type="ECO:0000256" key="4">
    <source>
        <dbReference type="ARBA" id="ARBA00022500"/>
    </source>
</evidence>
<comment type="subcellular location">
    <subcellularLocation>
        <location evidence="1">Cell membrane</location>
        <topology evidence="1">Multi-pass membrane protein</topology>
    </subcellularLocation>
</comment>
<dbReference type="OrthoDB" id="9762005at2"/>
<evidence type="ECO:0000256" key="11">
    <source>
        <dbReference type="SAM" id="Phobius"/>
    </source>
</evidence>
<dbReference type="AlphaFoldDB" id="A0A143HCA0"/>
<dbReference type="EMBL" id="CP014806">
    <property type="protein sequence ID" value="AMW99085.1"/>
    <property type="molecule type" value="Genomic_DNA"/>
</dbReference>
<protein>
    <recommendedName>
        <fullName evidence="16">Methyl-accepting chemotaxis protein</fullName>
    </recommendedName>
</protein>
<dbReference type="GO" id="GO:0007165">
    <property type="term" value="P:signal transduction"/>
    <property type="evidence" value="ECO:0007669"/>
    <property type="project" value="UniProtKB-KW"/>
</dbReference>
<dbReference type="PROSITE" id="PS50885">
    <property type="entry name" value="HAMP"/>
    <property type="match status" value="1"/>
</dbReference>
<dbReference type="Gene3D" id="1.10.287.950">
    <property type="entry name" value="Methyl-accepting chemotaxis protein"/>
    <property type="match status" value="1"/>
</dbReference>
<dbReference type="RefSeq" id="WP_066787358.1">
    <property type="nucleotide sequence ID" value="NZ_CP014806.1"/>
</dbReference>
<dbReference type="InterPro" id="IPR004089">
    <property type="entry name" value="MCPsignal_dom"/>
</dbReference>
<accession>A0A143HCA0</accession>
<dbReference type="Gene3D" id="1.10.8.500">
    <property type="entry name" value="HAMP domain in histidine kinase"/>
    <property type="match status" value="1"/>
</dbReference>
<evidence type="ECO:0000259" key="13">
    <source>
        <dbReference type="PROSITE" id="PS50885"/>
    </source>
</evidence>
<reference evidence="14 15" key="1">
    <citation type="journal article" date="2016" name="Genome Announc.">
        <title>Whole-Genome Sequence of Rummeliibacillus stabekisii Strain PP9 Isolated from Antarctic Soil.</title>
        <authorList>
            <person name="da Mota F.F."/>
            <person name="Vollu R.E."/>
            <person name="Jurelevicius D."/>
            <person name="Seldin L."/>
        </authorList>
    </citation>
    <scope>NUCLEOTIDE SEQUENCE [LARGE SCALE GENOMIC DNA]</scope>
    <source>
        <strain evidence="14 15">PP9</strain>
    </source>
</reference>
<keyword evidence="4" id="KW-0145">Chemotaxis</keyword>
<evidence type="ECO:0000259" key="12">
    <source>
        <dbReference type="PROSITE" id="PS50111"/>
    </source>
</evidence>
<dbReference type="STRING" id="241244.ATY39_06215"/>
<dbReference type="InterPro" id="IPR003660">
    <property type="entry name" value="HAMP_dom"/>
</dbReference>
<dbReference type="Pfam" id="PF00672">
    <property type="entry name" value="HAMP"/>
    <property type="match status" value="1"/>
</dbReference>
<evidence type="ECO:0000256" key="1">
    <source>
        <dbReference type="ARBA" id="ARBA00004651"/>
    </source>
</evidence>
<feature type="transmembrane region" description="Helical" evidence="11">
    <location>
        <begin position="12"/>
        <end position="32"/>
    </location>
</feature>